<feature type="non-terminal residue" evidence="5">
    <location>
        <position position="1"/>
    </location>
</feature>
<comment type="caution">
    <text evidence="5">The sequence shown here is derived from an EMBL/GenBank/DDBJ whole genome shotgun (WGS) entry which is preliminary data.</text>
</comment>
<dbReference type="Pfam" id="PF20436">
    <property type="entry name" value="LonB_AAA-LID"/>
    <property type="match status" value="1"/>
</dbReference>
<dbReference type="Pfam" id="PF13654">
    <property type="entry name" value="AAA_32"/>
    <property type="match status" value="1"/>
</dbReference>
<evidence type="ECO:0000313" key="5">
    <source>
        <dbReference type="EMBL" id="NLF53338.1"/>
    </source>
</evidence>
<keyword evidence="2" id="KW-0720">Serine protease</keyword>
<feature type="region of interest" description="Disordered" evidence="3">
    <location>
        <begin position="414"/>
        <end position="437"/>
    </location>
</feature>
<gene>
    <name evidence="5" type="ORF">GX576_02815</name>
</gene>
<dbReference type="Pfam" id="PF05362">
    <property type="entry name" value="Lon_C"/>
    <property type="match status" value="1"/>
</dbReference>
<sequence length="437" mass="46689">PFAWEGLKRSLRAGEIRIEPPAEAQGWSGALTLEPEAVPCELKVVLVGDREVYYLLMDHDPDFADLFKVAADFDDDLPRTPATECEYARLIAMLGKAAALRPIGRSGVARLVEQGARLAEDAGRLSLNTRSLSDLMRESDYHAGLADAATIERAHVEAALAARTRRSSRYPTRVRESILDGTTLIATSGARAGQINGLVVVELAGEQFGHPVRISATVRLGEGDVVDIEREAELGGAIHSKGVLILSAFLASRYARHQPLSLSASLVFEQSYAPVEGDSASLAELCALLSALTQIPIQQRFAITGSVNQFGEVQVIGGVNEKVEGFYDLCAARGLDGSQGVLIPAASVRHLMLREDVVAAAGEGRFHIYAINTVDEAMSVLTGVPAGEPDAKGVIPRGTLNHKVATVLAEMTEARHAHEDSGKSTAGSRQHRQRHGG</sequence>
<dbReference type="GO" id="GO:0006508">
    <property type="term" value="P:proteolysis"/>
    <property type="evidence" value="ECO:0007669"/>
    <property type="project" value="UniProtKB-KW"/>
</dbReference>
<protein>
    <recommendedName>
        <fullName evidence="2">endopeptidase La</fullName>
        <ecNumber evidence="2">3.4.21.53</ecNumber>
    </recommendedName>
</protein>
<proteinExistence type="inferred from homology"/>
<evidence type="ECO:0000256" key="1">
    <source>
        <dbReference type="ARBA" id="ARBA00022670"/>
    </source>
</evidence>
<feature type="active site" evidence="2">
    <location>
        <position position="279"/>
    </location>
</feature>
<name>A0A7X7R7I5_9RHOO</name>
<reference evidence="5 6" key="1">
    <citation type="journal article" date="2020" name="Biotechnol. Biofuels">
        <title>New insights from the biogas microbiome by comprehensive genome-resolved metagenomics of nearly 1600 species originating from multiple anaerobic digesters.</title>
        <authorList>
            <person name="Campanaro S."/>
            <person name="Treu L."/>
            <person name="Rodriguez-R L.M."/>
            <person name="Kovalovszki A."/>
            <person name="Ziels R.M."/>
            <person name="Maus I."/>
            <person name="Zhu X."/>
            <person name="Kougias P.G."/>
            <person name="Basile A."/>
            <person name="Luo G."/>
            <person name="Schluter A."/>
            <person name="Konstantinidis K.T."/>
            <person name="Angelidaki I."/>
        </authorList>
    </citation>
    <scope>NUCLEOTIDE SEQUENCE [LARGE SCALE GENOMIC DNA]</scope>
    <source>
        <strain evidence="5">AS06rmzACSIP_256</strain>
    </source>
</reference>
<dbReference type="PANTHER" id="PTHR10046">
    <property type="entry name" value="ATP DEPENDENT LON PROTEASE FAMILY MEMBER"/>
    <property type="match status" value="1"/>
</dbReference>
<evidence type="ECO:0000259" key="4">
    <source>
        <dbReference type="PROSITE" id="PS51786"/>
    </source>
</evidence>
<dbReference type="InterPro" id="IPR020568">
    <property type="entry name" value="Ribosomal_Su5_D2-typ_SF"/>
</dbReference>
<dbReference type="AlphaFoldDB" id="A0A7X7R7I5"/>
<dbReference type="InterPro" id="IPR014721">
    <property type="entry name" value="Ribsml_uS5_D2-typ_fold_subgr"/>
</dbReference>
<keyword evidence="1 2" id="KW-0645">Protease</keyword>
<keyword evidence="2" id="KW-0378">Hydrolase</keyword>
<dbReference type="Proteomes" id="UP000536534">
    <property type="component" value="Unassembled WGS sequence"/>
</dbReference>
<dbReference type="GO" id="GO:0005524">
    <property type="term" value="F:ATP binding"/>
    <property type="evidence" value="ECO:0007669"/>
    <property type="project" value="InterPro"/>
</dbReference>
<feature type="active site" evidence="2">
    <location>
        <position position="322"/>
    </location>
</feature>
<organism evidence="5 6">
    <name type="scientific">Thauera phenolivorans</name>
    <dbReference type="NCBI Taxonomy" id="1792543"/>
    <lineage>
        <taxon>Bacteria</taxon>
        <taxon>Pseudomonadati</taxon>
        <taxon>Pseudomonadota</taxon>
        <taxon>Betaproteobacteria</taxon>
        <taxon>Rhodocyclales</taxon>
        <taxon>Zoogloeaceae</taxon>
        <taxon>Thauera</taxon>
    </lineage>
</organism>
<dbReference type="InterPro" id="IPR027065">
    <property type="entry name" value="Lon_Prtase"/>
</dbReference>
<dbReference type="EC" id="3.4.21.53" evidence="2"/>
<dbReference type="EMBL" id="JAAYYV010000074">
    <property type="protein sequence ID" value="NLF53338.1"/>
    <property type="molecule type" value="Genomic_DNA"/>
</dbReference>
<dbReference type="SUPFAM" id="SSF54211">
    <property type="entry name" value="Ribosomal protein S5 domain 2-like"/>
    <property type="match status" value="1"/>
</dbReference>
<evidence type="ECO:0000313" key="6">
    <source>
        <dbReference type="Proteomes" id="UP000536534"/>
    </source>
</evidence>
<dbReference type="InterPro" id="IPR027417">
    <property type="entry name" value="P-loop_NTPase"/>
</dbReference>
<evidence type="ECO:0000256" key="2">
    <source>
        <dbReference type="PROSITE-ProRule" id="PRU01122"/>
    </source>
</evidence>
<evidence type="ECO:0000256" key="3">
    <source>
        <dbReference type="SAM" id="MobiDB-lite"/>
    </source>
</evidence>
<dbReference type="InterPro" id="IPR041699">
    <property type="entry name" value="AAA_32"/>
</dbReference>
<dbReference type="GO" id="GO:0004252">
    <property type="term" value="F:serine-type endopeptidase activity"/>
    <property type="evidence" value="ECO:0007669"/>
    <property type="project" value="UniProtKB-UniRule"/>
</dbReference>
<dbReference type="GO" id="GO:0030163">
    <property type="term" value="P:protein catabolic process"/>
    <property type="evidence" value="ECO:0007669"/>
    <property type="project" value="InterPro"/>
</dbReference>
<dbReference type="InterPro" id="IPR046843">
    <property type="entry name" value="LonB_AAA-LID"/>
</dbReference>
<comment type="catalytic activity">
    <reaction evidence="2">
        <text>Hydrolysis of proteins in presence of ATP.</text>
        <dbReference type="EC" id="3.4.21.53"/>
    </reaction>
</comment>
<accession>A0A7X7R7I5</accession>
<dbReference type="Gene3D" id="1.10.8.60">
    <property type="match status" value="1"/>
</dbReference>
<dbReference type="GO" id="GO:0004176">
    <property type="term" value="F:ATP-dependent peptidase activity"/>
    <property type="evidence" value="ECO:0007669"/>
    <property type="project" value="UniProtKB-UniRule"/>
</dbReference>
<dbReference type="InterPro" id="IPR008269">
    <property type="entry name" value="Lon_proteolytic"/>
</dbReference>
<dbReference type="Gene3D" id="3.30.230.10">
    <property type="match status" value="1"/>
</dbReference>
<dbReference type="PROSITE" id="PS51786">
    <property type="entry name" value="LON_PROTEOLYTIC"/>
    <property type="match status" value="1"/>
</dbReference>
<dbReference type="PRINTS" id="PR00830">
    <property type="entry name" value="ENDOLAPTASE"/>
</dbReference>
<comment type="similarity">
    <text evidence="2">Belongs to the peptidase S16 family.</text>
</comment>
<feature type="domain" description="Lon proteolytic" evidence="4">
    <location>
        <begin position="189"/>
        <end position="384"/>
    </location>
</feature>
<dbReference type="Gene3D" id="3.40.50.300">
    <property type="entry name" value="P-loop containing nucleotide triphosphate hydrolases"/>
    <property type="match status" value="1"/>
</dbReference>